<dbReference type="Proteomes" id="UP000780801">
    <property type="component" value="Unassembled WGS sequence"/>
</dbReference>
<dbReference type="Gene3D" id="1.25.40.990">
    <property type="match status" value="1"/>
</dbReference>
<feature type="compositionally biased region" description="Low complexity" evidence="1">
    <location>
        <begin position="231"/>
        <end position="251"/>
    </location>
</feature>
<dbReference type="InterPro" id="IPR045107">
    <property type="entry name" value="SAC3/GANP/THP3"/>
</dbReference>
<organism evidence="3 4">
    <name type="scientific">Lunasporangiospora selenospora</name>
    <dbReference type="NCBI Taxonomy" id="979761"/>
    <lineage>
        <taxon>Eukaryota</taxon>
        <taxon>Fungi</taxon>
        <taxon>Fungi incertae sedis</taxon>
        <taxon>Mucoromycota</taxon>
        <taxon>Mortierellomycotina</taxon>
        <taxon>Mortierellomycetes</taxon>
        <taxon>Mortierellales</taxon>
        <taxon>Mortierellaceae</taxon>
        <taxon>Lunasporangiospora</taxon>
    </lineage>
</organism>
<evidence type="ECO:0000259" key="2">
    <source>
        <dbReference type="PROSITE" id="PS50250"/>
    </source>
</evidence>
<feature type="region of interest" description="Disordered" evidence="1">
    <location>
        <begin position="205"/>
        <end position="336"/>
    </location>
</feature>
<dbReference type="PANTHER" id="PTHR12436">
    <property type="entry name" value="80 KDA MCM3-ASSOCIATED PROTEIN"/>
    <property type="match status" value="1"/>
</dbReference>
<dbReference type="InterPro" id="IPR000717">
    <property type="entry name" value="PCI_dom"/>
</dbReference>
<feature type="compositionally biased region" description="Polar residues" evidence="1">
    <location>
        <begin position="304"/>
        <end position="330"/>
    </location>
</feature>
<feature type="domain" description="PCI" evidence="2">
    <location>
        <begin position="576"/>
        <end position="758"/>
    </location>
</feature>
<name>A0A9P6G3S0_9FUNG</name>
<gene>
    <name evidence="3" type="ORF">BGW38_005048</name>
</gene>
<dbReference type="InterPro" id="IPR005062">
    <property type="entry name" value="SAC3/GANP/THP3_conserved"/>
</dbReference>
<evidence type="ECO:0000313" key="3">
    <source>
        <dbReference type="EMBL" id="KAF9586439.1"/>
    </source>
</evidence>
<proteinExistence type="predicted"/>
<dbReference type="PANTHER" id="PTHR12436:SF4">
    <property type="entry name" value="LEUKOCYTE RECEPTOR CLUSTER MEMBER 8"/>
    <property type="match status" value="1"/>
</dbReference>
<evidence type="ECO:0000256" key="1">
    <source>
        <dbReference type="SAM" id="MobiDB-lite"/>
    </source>
</evidence>
<comment type="caution">
    <text evidence="3">The sequence shown here is derived from an EMBL/GenBank/DDBJ whole genome shotgun (WGS) entry which is preliminary data.</text>
</comment>
<keyword evidence="4" id="KW-1185">Reference proteome</keyword>
<sequence>MVAYPTHLSKLANSTHQTPSADQTAAALYAEQYQQYTQQYQAWLAANPGYQQSLDPSVTPAASAAAPAAQYSAYYSQYPAQSYSQPPPPGTQQQLQTAEEQYSQQYAAYYSQYGYTAPATSTAAQPGAPPATTQAYSPYNQHQGYYQQPASDSTQSYPYSVSAPGAQVPAHAYSGYQAAYPGAPAPTSHPVPQQPASVLTPLNYSFSQQQQQQQQPTHTFPPNSFSASLNPGQPQQQPQQQQYSYRPQSGPSLNGAKSNHHAHSKQTPAGSKFDFEAFQRQKHQESEKLKLQKKQEERDKQHIQQKLRQTTLSDKPVTAQNPSASTTMPSSEKPAYLSVKSKKVKTLTTNVLESKSAKDTSAASIAAITNGTTTTPAAAAAAAQKEGWPQSLKDYVQRVFEAIDDEDRDEAQLELRNIVSKYHAQNKLRKRNGSPDFKTLGAEELAKREKRMRRFEDQLGDKPRMVTPVRVEYTPPVFNSDVIDWDEYTIVGTSTQLEKNYLRLTSAPDPSTVRPVHILKKTLELLKDRWRRDQNYAYICDQLKSVRQDLTVQRIKNDFTVTVYEIHARIALEKGDLGEYNQCQTQLKQLYAYKLKGNVMEFTAYRILYLLHTRNPSDIIAMLASLTPEQKQDPAVKHALQVRTALASSNYHSLFKLYVSAPNMGGYLMDQFVERERVEAMKVICKAYRPSIDSGFLVSTLGFINEDECLDSMKSLRIRHLLSVDQESGKKILDTKAALPYLVEAGKKYQTIDIKGQI</sequence>
<dbReference type="AlphaFoldDB" id="A0A9P6G3S0"/>
<feature type="region of interest" description="Disordered" evidence="1">
    <location>
        <begin position="80"/>
        <end position="99"/>
    </location>
</feature>
<dbReference type="GO" id="GO:0005634">
    <property type="term" value="C:nucleus"/>
    <property type="evidence" value="ECO:0007669"/>
    <property type="project" value="TreeGrafter"/>
</dbReference>
<feature type="compositionally biased region" description="Polar residues" evidence="1">
    <location>
        <begin position="216"/>
        <end position="230"/>
    </location>
</feature>
<dbReference type="EMBL" id="JAABOA010000032">
    <property type="protein sequence ID" value="KAF9586439.1"/>
    <property type="molecule type" value="Genomic_DNA"/>
</dbReference>
<reference evidence="3" key="1">
    <citation type="journal article" date="2020" name="Fungal Divers.">
        <title>Resolving the Mortierellaceae phylogeny through synthesis of multi-gene phylogenetics and phylogenomics.</title>
        <authorList>
            <person name="Vandepol N."/>
            <person name="Liber J."/>
            <person name="Desiro A."/>
            <person name="Na H."/>
            <person name="Kennedy M."/>
            <person name="Barry K."/>
            <person name="Grigoriev I.V."/>
            <person name="Miller A.N."/>
            <person name="O'Donnell K."/>
            <person name="Stajich J.E."/>
            <person name="Bonito G."/>
        </authorList>
    </citation>
    <scope>NUCLEOTIDE SEQUENCE</scope>
    <source>
        <strain evidence="3">KOD1015</strain>
    </source>
</reference>
<protein>
    <recommendedName>
        <fullName evidence="2">PCI domain-containing protein</fullName>
    </recommendedName>
</protein>
<evidence type="ECO:0000313" key="4">
    <source>
        <dbReference type="Proteomes" id="UP000780801"/>
    </source>
</evidence>
<accession>A0A9P6G3S0</accession>
<feature type="compositionally biased region" description="Basic and acidic residues" evidence="1">
    <location>
        <begin position="273"/>
        <end position="302"/>
    </location>
</feature>
<dbReference type="Pfam" id="PF03399">
    <property type="entry name" value="SAC3_GANP"/>
    <property type="match status" value="1"/>
</dbReference>
<dbReference type="OrthoDB" id="199574at2759"/>
<dbReference type="PROSITE" id="PS50250">
    <property type="entry name" value="PCI"/>
    <property type="match status" value="1"/>
</dbReference>